<evidence type="ECO:0000256" key="2">
    <source>
        <dbReference type="ARBA" id="ARBA00022475"/>
    </source>
</evidence>
<keyword evidence="6" id="KW-0046">Antibiotic resistance</keyword>
<keyword evidence="3 6" id="KW-0812">Transmembrane</keyword>
<accession>A0ABV9MVX2</accession>
<keyword evidence="6" id="KW-0443">Lipid metabolism</keyword>
<feature type="transmembrane region" description="Helical" evidence="6">
    <location>
        <begin position="229"/>
        <end position="249"/>
    </location>
</feature>
<dbReference type="Pfam" id="PF03706">
    <property type="entry name" value="LPG_synthase_TM"/>
    <property type="match status" value="1"/>
</dbReference>
<comment type="subcellular location">
    <subcellularLocation>
        <location evidence="1 6">Cell membrane</location>
        <topology evidence="1 6">Multi-pass membrane protein</topology>
    </subcellularLocation>
</comment>
<feature type="transmembrane region" description="Helical" evidence="6">
    <location>
        <begin position="122"/>
        <end position="142"/>
    </location>
</feature>
<keyword evidence="5 6" id="KW-0472">Membrane</keyword>
<feature type="transmembrane region" description="Helical" evidence="6">
    <location>
        <begin position="261"/>
        <end position="290"/>
    </location>
</feature>
<evidence type="ECO:0000313" key="7">
    <source>
        <dbReference type="EMBL" id="MFC4718753.1"/>
    </source>
</evidence>
<feature type="transmembrane region" description="Helical" evidence="6">
    <location>
        <begin position="12"/>
        <end position="29"/>
    </location>
</feature>
<keyword evidence="6" id="KW-0808">Transferase</keyword>
<sequence length="335" mass="38246">MKSLVLSKDFLKGILFTSFIALVLYYLWPSFGDIFLELKEISFILLLLVSLLGILYQYFEGQMVKETVHSFTKEFSAFDGMFASCYSAFYRVVTFGAGTIFAEINFYHRKKIPVSQGVGVAIFRFMLFKTAALSIAILGLIFHFTYFYQMSSQMVWFTLLAIIVNFLINGILMVTALNTKLQVLLVRFSHRFAKGEKARKFVDQTNLQINGLRKTLKGVLKDKERLCFIYFWSIVKALTWFILPYLCLIGDHPDLSLVKSIILISFVTVLSGIIPSPAGIGSFEFVYLLIFRPYVGTVDAASSLLLYRFASFILPFLIGLIYVIVTKKEVIKNHH</sequence>
<evidence type="ECO:0000256" key="4">
    <source>
        <dbReference type="ARBA" id="ARBA00022989"/>
    </source>
</evidence>
<feature type="transmembrane region" description="Helical" evidence="6">
    <location>
        <begin position="305"/>
        <end position="325"/>
    </location>
</feature>
<evidence type="ECO:0000313" key="8">
    <source>
        <dbReference type="Proteomes" id="UP001595969"/>
    </source>
</evidence>
<evidence type="ECO:0000256" key="6">
    <source>
        <dbReference type="RuleBase" id="RU363042"/>
    </source>
</evidence>
<evidence type="ECO:0000256" key="3">
    <source>
        <dbReference type="ARBA" id="ARBA00022692"/>
    </source>
</evidence>
<dbReference type="PANTHER" id="PTHR37693:SF1">
    <property type="entry name" value="INTEGRAL MEMBRANE PROTEIN"/>
    <property type="match status" value="1"/>
</dbReference>
<keyword evidence="2" id="KW-1003">Cell membrane</keyword>
<gene>
    <name evidence="6" type="primary">mprF</name>
    <name evidence="7" type="ORF">ACFO5I_03210</name>
</gene>
<comment type="catalytic activity">
    <reaction evidence="6">
        <text>L-lysyl-tRNA(Lys) + a 1,2-diacyl-sn-glycero-3-phospho-(1'-sn-glycerol) = a 1,2-diacyl-sn-glycero-3-phospho-1'-(3'-O-L-lysyl)-sn-glycerol + tRNA(Lys)</text>
        <dbReference type="Rhea" id="RHEA:10668"/>
        <dbReference type="Rhea" id="RHEA-COMP:9696"/>
        <dbReference type="Rhea" id="RHEA-COMP:9697"/>
        <dbReference type="ChEBI" id="CHEBI:64716"/>
        <dbReference type="ChEBI" id="CHEBI:75792"/>
        <dbReference type="ChEBI" id="CHEBI:78442"/>
        <dbReference type="ChEBI" id="CHEBI:78529"/>
        <dbReference type="EC" id="2.3.2.3"/>
    </reaction>
</comment>
<organism evidence="7 8">
    <name type="scientific">Enterococcus lemanii</name>
    <dbReference type="NCBI Taxonomy" id="1159752"/>
    <lineage>
        <taxon>Bacteria</taxon>
        <taxon>Bacillati</taxon>
        <taxon>Bacillota</taxon>
        <taxon>Bacilli</taxon>
        <taxon>Lactobacillales</taxon>
        <taxon>Enterococcaceae</taxon>
        <taxon>Enterococcus</taxon>
    </lineage>
</organism>
<keyword evidence="4 6" id="KW-1133">Transmembrane helix</keyword>
<dbReference type="InterPro" id="IPR022791">
    <property type="entry name" value="L-PG_synthase/AglD"/>
</dbReference>
<protein>
    <recommendedName>
        <fullName evidence="6">Phosphatidylglycerol lysyltransferase</fullName>
        <ecNumber evidence="6">2.3.2.3</ecNumber>
    </recommendedName>
    <alternativeName>
        <fullName evidence="6">Lysylphosphatidylglycerol synthase</fullName>
    </alternativeName>
</protein>
<keyword evidence="8" id="KW-1185">Reference proteome</keyword>
<dbReference type="Proteomes" id="UP001595969">
    <property type="component" value="Unassembled WGS sequence"/>
</dbReference>
<comment type="function">
    <text evidence="6">Catalyzes the transfer of a lysyl group from L-lysyl-tRNA(Lys) to membrane-bound phosphatidylglycerol (PG), which produces lysylphosphatidylglycerol (LPG), a major component of the bacterial membrane with a positive net charge. LPG synthesis contributes to bacterial virulence as it is involved in the resistance mechanism against cationic antimicrobial peptides (CAMP) produces by the host's immune system (defensins, cathelicidins) and by the competing microorganisms.</text>
</comment>
<dbReference type="PANTHER" id="PTHR37693">
    <property type="entry name" value="PHOSPHATIDYLGLYCEROL LYSYLTRANSFERASE"/>
    <property type="match status" value="1"/>
</dbReference>
<dbReference type="RefSeq" id="WP_204653508.1">
    <property type="nucleotide sequence ID" value="NZ_JAFBFD010000010.1"/>
</dbReference>
<evidence type="ECO:0000256" key="1">
    <source>
        <dbReference type="ARBA" id="ARBA00004651"/>
    </source>
</evidence>
<evidence type="ECO:0000256" key="5">
    <source>
        <dbReference type="ARBA" id="ARBA00023136"/>
    </source>
</evidence>
<proteinExistence type="inferred from homology"/>
<comment type="caution">
    <text evidence="7">The sequence shown here is derived from an EMBL/GenBank/DDBJ whole genome shotgun (WGS) entry which is preliminary data.</text>
</comment>
<feature type="transmembrane region" description="Helical" evidence="6">
    <location>
        <begin position="154"/>
        <end position="177"/>
    </location>
</feature>
<comment type="similarity">
    <text evidence="6">Belongs to the LPG synthase family.</text>
</comment>
<reference evidence="8" key="1">
    <citation type="journal article" date="2019" name="Int. J. Syst. Evol. Microbiol.">
        <title>The Global Catalogue of Microorganisms (GCM) 10K type strain sequencing project: providing services to taxonomists for standard genome sequencing and annotation.</title>
        <authorList>
            <consortium name="The Broad Institute Genomics Platform"/>
            <consortium name="The Broad Institute Genome Sequencing Center for Infectious Disease"/>
            <person name="Wu L."/>
            <person name="Ma J."/>
        </authorList>
    </citation>
    <scope>NUCLEOTIDE SEQUENCE [LARGE SCALE GENOMIC DNA]</scope>
    <source>
        <strain evidence="8">CGMCC 1.19032</strain>
    </source>
</reference>
<dbReference type="NCBIfam" id="TIGR00374">
    <property type="entry name" value="flippase-like domain"/>
    <property type="match status" value="1"/>
</dbReference>
<feature type="transmembrane region" description="Helical" evidence="6">
    <location>
        <begin position="80"/>
        <end position="102"/>
    </location>
</feature>
<dbReference type="EMBL" id="JBHSGS010000016">
    <property type="protein sequence ID" value="MFC4718753.1"/>
    <property type="molecule type" value="Genomic_DNA"/>
</dbReference>
<name>A0ABV9MVX2_9ENTE</name>
<feature type="transmembrane region" description="Helical" evidence="6">
    <location>
        <begin position="41"/>
        <end position="59"/>
    </location>
</feature>
<dbReference type="EC" id="2.3.2.3" evidence="6"/>